<dbReference type="InterPro" id="IPR002495">
    <property type="entry name" value="Glyco_trans_8"/>
</dbReference>
<dbReference type="Gene3D" id="3.90.550.10">
    <property type="entry name" value="Spore Coat Polysaccharide Biosynthesis Protein SpsA, Chain A"/>
    <property type="match status" value="1"/>
</dbReference>
<dbReference type="InterPro" id="IPR050587">
    <property type="entry name" value="GNT1/Glycosyltrans_8"/>
</dbReference>
<dbReference type="SUPFAM" id="SSF53448">
    <property type="entry name" value="Nucleotide-diphospho-sugar transferases"/>
    <property type="match status" value="1"/>
</dbReference>
<gene>
    <name evidence="1" type="ORF">B0I35DRAFT_353722</name>
</gene>
<dbReference type="Proteomes" id="UP000813444">
    <property type="component" value="Unassembled WGS sequence"/>
</dbReference>
<dbReference type="AlphaFoldDB" id="A0A8K0WQU9"/>
<name>A0A8K0WQU9_9HYPO</name>
<keyword evidence="1" id="KW-0808">Transferase</keyword>
<accession>A0A8K0WQU9</accession>
<protein>
    <submittedName>
        <fullName evidence="1">Nucleotide-diphospho-sugar transferase</fullName>
    </submittedName>
</protein>
<evidence type="ECO:0000313" key="2">
    <source>
        <dbReference type="Proteomes" id="UP000813444"/>
    </source>
</evidence>
<comment type="caution">
    <text evidence="1">The sequence shown here is derived from an EMBL/GenBank/DDBJ whole genome shotgun (WGS) entry which is preliminary data.</text>
</comment>
<dbReference type="PANTHER" id="PTHR11183">
    <property type="entry name" value="GLYCOGENIN SUBFAMILY MEMBER"/>
    <property type="match status" value="1"/>
</dbReference>
<dbReference type="EMBL" id="JAGPNK010000007">
    <property type="protein sequence ID" value="KAH7318071.1"/>
    <property type="molecule type" value="Genomic_DNA"/>
</dbReference>
<proteinExistence type="predicted"/>
<evidence type="ECO:0000313" key="1">
    <source>
        <dbReference type="EMBL" id="KAH7318071.1"/>
    </source>
</evidence>
<organism evidence="1 2">
    <name type="scientific">Stachybotrys elegans</name>
    <dbReference type="NCBI Taxonomy" id="80388"/>
    <lineage>
        <taxon>Eukaryota</taxon>
        <taxon>Fungi</taxon>
        <taxon>Dikarya</taxon>
        <taxon>Ascomycota</taxon>
        <taxon>Pezizomycotina</taxon>
        <taxon>Sordariomycetes</taxon>
        <taxon>Hypocreomycetidae</taxon>
        <taxon>Hypocreales</taxon>
        <taxon>Stachybotryaceae</taxon>
        <taxon>Stachybotrys</taxon>
    </lineage>
</organism>
<dbReference type="InterPro" id="IPR029044">
    <property type="entry name" value="Nucleotide-diphossugar_trans"/>
</dbReference>
<sequence length="245" mass="28636">AERFKDTWTKLRVFELSGYDAVCFLDADMAVFQNMDAIFDFESSLPSDWLAANHACVCNLDSDPWAPADWKPENCAYTNLTHPRGLTEPNQPSSGGPRTYDLLNSGLFLFHPSQGLWERMLDFFNTTPLLGTFQFPDQDFLAHFFRDRWLGLGWQWNAIKTMRYWHRDLWRDEEVVCLHYIVDKPWAKRLGPDGSAGYSGKDGETHGWWWEEYRDWENERLQQDDGRAVFEMVRGTVAPLSTLDY</sequence>
<dbReference type="GO" id="GO:0016757">
    <property type="term" value="F:glycosyltransferase activity"/>
    <property type="evidence" value="ECO:0007669"/>
    <property type="project" value="InterPro"/>
</dbReference>
<reference evidence="1" key="1">
    <citation type="journal article" date="2021" name="Nat. Commun.">
        <title>Genetic determinants of endophytism in the Arabidopsis root mycobiome.</title>
        <authorList>
            <person name="Mesny F."/>
            <person name="Miyauchi S."/>
            <person name="Thiergart T."/>
            <person name="Pickel B."/>
            <person name="Atanasova L."/>
            <person name="Karlsson M."/>
            <person name="Huettel B."/>
            <person name="Barry K.W."/>
            <person name="Haridas S."/>
            <person name="Chen C."/>
            <person name="Bauer D."/>
            <person name="Andreopoulos W."/>
            <person name="Pangilinan J."/>
            <person name="LaButti K."/>
            <person name="Riley R."/>
            <person name="Lipzen A."/>
            <person name="Clum A."/>
            <person name="Drula E."/>
            <person name="Henrissat B."/>
            <person name="Kohler A."/>
            <person name="Grigoriev I.V."/>
            <person name="Martin F.M."/>
            <person name="Hacquard S."/>
        </authorList>
    </citation>
    <scope>NUCLEOTIDE SEQUENCE</scope>
    <source>
        <strain evidence="1">MPI-CAGE-CH-0235</strain>
    </source>
</reference>
<feature type="non-terminal residue" evidence="1">
    <location>
        <position position="1"/>
    </location>
</feature>
<keyword evidence="2" id="KW-1185">Reference proteome</keyword>
<dbReference type="OrthoDB" id="2014201at2759"/>
<dbReference type="Pfam" id="PF01501">
    <property type="entry name" value="Glyco_transf_8"/>
    <property type="match status" value="1"/>
</dbReference>